<keyword evidence="2" id="KW-1185">Reference proteome</keyword>
<dbReference type="OrthoDB" id="5315887at2759"/>
<dbReference type="AlphaFoldDB" id="A0A8H3IQV9"/>
<sequence length="117" mass="13850">MCYMNQSICIGCAHTLTTPVRHHSPRTPDLHHKICSGRNDVVCRTRYHSIEFCLLCYEEKLRAIQAQFVFKERVELGKGRLLGFGQGQLEEVRSSLRKEWRREVRRLDVEWEGMWCV</sequence>
<reference evidence="1" key="1">
    <citation type="submission" date="2021-03" db="EMBL/GenBank/DDBJ databases">
        <authorList>
            <person name="Tagirdzhanova G."/>
        </authorList>
    </citation>
    <scope>NUCLEOTIDE SEQUENCE</scope>
</reference>
<organism evidence="1 2">
    <name type="scientific">Imshaugia aleurites</name>
    <dbReference type="NCBI Taxonomy" id="172621"/>
    <lineage>
        <taxon>Eukaryota</taxon>
        <taxon>Fungi</taxon>
        <taxon>Dikarya</taxon>
        <taxon>Ascomycota</taxon>
        <taxon>Pezizomycotina</taxon>
        <taxon>Lecanoromycetes</taxon>
        <taxon>OSLEUM clade</taxon>
        <taxon>Lecanoromycetidae</taxon>
        <taxon>Lecanorales</taxon>
        <taxon>Lecanorineae</taxon>
        <taxon>Parmeliaceae</taxon>
        <taxon>Imshaugia</taxon>
    </lineage>
</organism>
<proteinExistence type="predicted"/>
<accession>A0A8H3IQV9</accession>
<evidence type="ECO:0000313" key="1">
    <source>
        <dbReference type="EMBL" id="CAF9924035.1"/>
    </source>
</evidence>
<dbReference type="Proteomes" id="UP000664534">
    <property type="component" value="Unassembled WGS sequence"/>
</dbReference>
<dbReference type="EMBL" id="CAJPDT010000035">
    <property type="protein sequence ID" value="CAF9924035.1"/>
    <property type="molecule type" value="Genomic_DNA"/>
</dbReference>
<comment type="caution">
    <text evidence="1">The sequence shown here is derived from an EMBL/GenBank/DDBJ whole genome shotgun (WGS) entry which is preliminary data.</text>
</comment>
<protein>
    <submittedName>
        <fullName evidence="1">Uncharacterized protein</fullName>
    </submittedName>
</protein>
<evidence type="ECO:0000313" key="2">
    <source>
        <dbReference type="Proteomes" id="UP000664534"/>
    </source>
</evidence>
<name>A0A8H3IQV9_9LECA</name>
<gene>
    <name evidence="1" type="ORF">IMSHALPRED_006065</name>
</gene>